<evidence type="ECO:0000313" key="19">
    <source>
        <dbReference type="EMBL" id="CAG5103744.1"/>
    </source>
</evidence>
<evidence type="ECO:0000256" key="1">
    <source>
        <dbReference type="ARBA" id="ARBA00006352"/>
    </source>
</evidence>
<protein>
    <recommendedName>
        <fullName evidence="2 12">cGMP-dependent protein kinase</fullName>
        <ecNumber evidence="2 12">2.7.11.12</ecNumber>
    </recommendedName>
</protein>
<keyword evidence="20" id="KW-1185">Reference proteome</keyword>
<dbReference type="PANTHER" id="PTHR24353:SF147">
    <property type="entry name" value="CGMP-DEPENDENT SERINE_THREONIN PROTEIN KINASE-RELATED"/>
    <property type="match status" value="1"/>
</dbReference>
<dbReference type="PIRSF" id="PIRSF000559">
    <property type="entry name" value="cGMP-dep_kinase"/>
    <property type="match status" value="1"/>
</dbReference>
<evidence type="ECO:0000259" key="16">
    <source>
        <dbReference type="PROSITE" id="PS50011"/>
    </source>
</evidence>
<evidence type="ECO:0000256" key="13">
    <source>
        <dbReference type="PROSITE-ProRule" id="PRU10141"/>
    </source>
</evidence>
<dbReference type="CDD" id="cd05572">
    <property type="entry name" value="STKc_cGK"/>
    <property type="match status" value="1"/>
</dbReference>
<evidence type="ECO:0000256" key="5">
    <source>
        <dbReference type="ARBA" id="ARBA00022679"/>
    </source>
</evidence>
<dbReference type="PROSITE" id="PS50042">
    <property type="entry name" value="CNMP_BINDING_3"/>
    <property type="match status" value="2"/>
</dbReference>
<dbReference type="InterPro" id="IPR035014">
    <property type="entry name" value="STKc_cGK"/>
</dbReference>
<accession>A0ABN7SLC8</accession>
<dbReference type="SUPFAM" id="SSF56112">
    <property type="entry name" value="Protein kinase-like (PK-like)"/>
    <property type="match status" value="1"/>
</dbReference>
<dbReference type="PROSITE" id="PS50011">
    <property type="entry name" value="PROTEIN_KINASE_DOM"/>
    <property type="match status" value="1"/>
</dbReference>
<sequence>MAREDNFTKRLSRLFRSVRKRPEKNDLKNSAHQQQAAIEARTLSTAEQFQQNTQKELIDRLRAEIRDKDAIIEEKNEQIKKLQDVLIEYAKSDDETQIVQYDDSDANSPLIIKGQGQKGKQALSAEPASAGNEAPEKLKTSPKTEGEKKFIRNALSSNLFLKGLSLRQLDLLADYMKQQFFSDNESIITEGELGSSMYVLSDGVLEVRKDNRILKVINEGEVFGELAILYHCKRTASVITREKCRIWSLSRTVFQHIIKTSGKEELDKRLKYLSTVDQLKFLSKRNLHKIVDLLEEETFSAGDTIIHQGAHGNTFYVISEGTVRITITDDKGEEKTLREMGKGNYFGEMALLSETTDKRSATVSCVTAVSCYTLDREPFRKLIGNVAEKDWNNPSSGKMSVDSLQHKASQLHSFGNSIHTQYELDELELITTIGVGAFGRVELVRPVGDENHSYALKRMTKSRIVEHEQQEHIKAERALLMRLSNDFIVKCYQSFRDRKYVYLLLDACLGGEVWTMIQNQGPFNERQAQFVVGCVLEAIDYLHSWGIVYRDLKPENLMTDDQGYVKLVDFGFAKQIGHKNKTWTFCGTPEYVCPEILLNTGHDLTADLWAMGCLIFEILSGRPPFSVKSGNQLEIYRNILNGIDALEFPDRISRTPRHFIKKLCRKTPRERLGAGKDGIEEIKKQKWLAAMNWNALRGRTLISPIRQPYNGPSDARNFDMFNPETDEPPDETSGWDEDF</sequence>
<evidence type="ECO:0000256" key="9">
    <source>
        <dbReference type="ARBA" id="ARBA00022992"/>
    </source>
</evidence>
<evidence type="ECO:0000256" key="11">
    <source>
        <dbReference type="ARBA" id="ARBA00047462"/>
    </source>
</evidence>
<dbReference type="Pfam" id="PF00069">
    <property type="entry name" value="Pkinase"/>
    <property type="match status" value="1"/>
</dbReference>
<keyword evidence="4 12" id="KW-0140">cGMP</keyword>
<dbReference type="InterPro" id="IPR014710">
    <property type="entry name" value="RmlC-like_jellyroll"/>
</dbReference>
<dbReference type="PROSITE" id="PS00888">
    <property type="entry name" value="CNMP_BINDING_1"/>
    <property type="match status" value="2"/>
</dbReference>
<keyword evidence="5 12" id="KW-0808">Transferase</keyword>
<evidence type="ECO:0000256" key="6">
    <source>
        <dbReference type="ARBA" id="ARBA00022741"/>
    </source>
</evidence>
<feature type="binding site" evidence="13">
    <location>
        <position position="457"/>
    </location>
    <ligand>
        <name>ATP</name>
        <dbReference type="ChEBI" id="CHEBI:30616"/>
    </ligand>
</feature>
<dbReference type="PANTHER" id="PTHR24353">
    <property type="entry name" value="CYCLIC NUCLEOTIDE-DEPENDENT PROTEIN KINASE"/>
    <property type="match status" value="1"/>
</dbReference>
<keyword evidence="14" id="KW-0175">Coiled coil</keyword>
<dbReference type="SUPFAM" id="SSF51206">
    <property type="entry name" value="cAMP-binding domain-like"/>
    <property type="match status" value="2"/>
</dbReference>
<evidence type="ECO:0000256" key="4">
    <source>
        <dbReference type="ARBA" id="ARBA00022535"/>
    </source>
</evidence>
<dbReference type="Proteomes" id="UP001158576">
    <property type="component" value="Chromosome 1"/>
</dbReference>
<reference evidence="19 20" key="1">
    <citation type="submission" date="2021-04" db="EMBL/GenBank/DDBJ databases">
        <authorList>
            <person name="Bliznina A."/>
        </authorList>
    </citation>
    <scope>NUCLEOTIDE SEQUENCE [LARGE SCALE GENOMIC DNA]</scope>
</reference>
<keyword evidence="3 12" id="KW-0723">Serine/threonine-protein kinase</keyword>
<comment type="similarity">
    <text evidence="1 12">Belongs to the protein kinase superfamily. AGC Ser/Thr protein kinase family. cGMP subfamily.</text>
</comment>
<keyword evidence="8 12" id="KW-0067">ATP-binding</keyword>
<dbReference type="Gene3D" id="3.30.200.20">
    <property type="entry name" value="Phosphorylase Kinase, domain 1"/>
    <property type="match status" value="1"/>
</dbReference>
<feature type="domain" description="AGC-kinase C-terminal" evidence="18">
    <location>
        <begin position="689"/>
        <end position="739"/>
    </location>
</feature>
<dbReference type="EMBL" id="OU015566">
    <property type="protein sequence ID" value="CAG5103744.1"/>
    <property type="molecule type" value="Genomic_DNA"/>
</dbReference>
<name>A0ABN7SLC8_OIKDI</name>
<dbReference type="SMART" id="SM00220">
    <property type="entry name" value="S_TKc"/>
    <property type="match status" value="1"/>
</dbReference>
<dbReference type="PRINTS" id="PR00103">
    <property type="entry name" value="CAMPKINASE"/>
</dbReference>
<dbReference type="EC" id="2.7.11.12" evidence="2 12"/>
<dbReference type="InterPro" id="IPR018490">
    <property type="entry name" value="cNMP-bd_dom_sf"/>
</dbReference>
<evidence type="ECO:0000256" key="10">
    <source>
        <dbReference type="ARBA" id="ARBA00047298"/>
    </source>
</evidence>
<dbReference type="Gene3D" id="1.10.510.10">
    <property type="entry name" value="Transferase(Phosphotransferase) domain 1"/>
    <property type="match status" value="1"/>
</dbReference>
<proteinExistence type="inferred from homology"/>
<dbReference type="InterPro" id="IPR000595">
    <property type="entry name" value="cNMP-bd_dom"/>
</dbReference>
<dbReference type="InterPro" id="IPR018488">
    <property type="entry name" value="cNMP-bd_CS"/>
</dbReference>
<dbReference type="PROSITE" id="PS00889">
    <property type="entry name" value="CNMP_BINDING_2"/>
    <property type="match status" value="2"/>
</dbReference>
<dbReference type="InterPro" id="IPR002374">
    <property type="entry name" value="cGMP_dep_kinase"/>
</dbReference>
<dbReference type="InterPro" id="IPR011009">
    <property type="entry name" value="Kinase-like_dom_sf"/>
</dbReference>
<organism evidence="19 20">
    <name type="scientific">Oikopleura dioica</name>
    <name type="common">Tunicate</name>
    <dbReference type="NCBI Taxonomy" id="34765"/>
    <lineage>
        <taxon>Eukaryota</taxon>
        <taxon>Metazoa</taxon>
        <taxon>Chordata</taxon>
        <taxon>Tunicata</taxon>
        <taxon>Appendicularia</taxon>
        <taxon>Copelata</taxon>
        <taxon>Oikopleuridae</taxon>
        <taxon>Oikopleura</taxon>
    </lineage>
</organism>
<dbReference type="InterPro" id="IPR008271">
    <property type="entry name" value="Ser/Thr_kinase_AS"/>
</dbReference>
<dbReference type="Gene3D" id="2.60.120.10">
    <property type="entry name" value="Jelly Rolls"/>
    <property type="match status" value="2"/>
</dbReference>
<evidence type="ECO:0000259" key="17">
    <source>
        <dbReference type="PROSITE" id="PS50042"/>
    </source>
</evidence>
<feature type="region of interest" description="Disordered" evidence="15">
    <location>
        <begin position="109"/>
        <end position="145"/>
    </location>
</feature>
<evidence type="ECO:0000256" key="12">
    <source>
        <dbReference type="PIRNR" id="PIRNR000559"/>
    </source>
</evidence>
<evidence type="ECO:0000313" key="20">
    <source>
        <dbReference type="Proteomes" id="UP001158576"/>
    </source>
</evidence>
<dbReference type="PROSITE" id="PS00108">
    <property type="entry name" value="PROTEIN_KINASE_ST"/>
    <property type="match status" value="1"/>
</dbReference>
<evidence type="ECO:0000256" key="2">
    <source>
        <dbReference type="ARBA" id="ARBA00012428"/>
    </source>
</evidence>
<dbReference type="PROSITE" id="PS51285">
    <property type="entry name" value="AGC_KINASE_CTER"/>
    <property type="match status" value="1"/>
</dbReference>
<dbReference type="CDD" id="cd00038">
    <property type="entry name" value="CAP_ED"/>
    <property type="match status" value="2"/>
</dbReference>
<evidence type="ECO:0000259" key="18">
    <source>
        <dbReference type="PROSITE" id="PS51285"/>
    </source>
</evidence>
<dbReference type="PROSITE" id="PS00107">
    <property type="entry name" value="PROTEIN_KINASE_ATP"/>
    <property type="match status" value="1"/>
</dbReference>
<feature type="compositionally biased region" description="Acidic residues" evidence="15">
    <location>
        <begin position="724"/>
        <end position="739"/>
    </location>
</feature>
<keyword evidence="9 12" id="KW-0142">cGMP-binding</keyword>
<dbReference type="InterPro" id="IPR000719">
    <property type="entry name" value="Prot_kinase_dom"/>
</dbReference>
<dbReference type="SMART" id="SM00100">
    <property type="entry name" value="cNMP"/>
    <property type="match status" value="2"/>
</dbReference>
<evidence type="ECO:0000256" key="14">
    <source>
        <dbReference type="SAM" id="Coils"/>
    </source>
</evidence>
<feature type="region of interest" description="Disordered" evidence="15">
    <location>
        <begin position="15"/>
        <end position="38"/>
    </location>
</feature>
<keyword evidence="6 12" id="KW-0547">Nucleotide-binding</keyword>
<gene>
    <name evidence="19" type="ORF">OKIOD_LOCUS9681</name>
</gene>
<dbReference type="Pfam" id="PF00027">
    <property type="entry name" value="cNMP_binding"/>
    <property type="match status" value="2"/>
</dbReference>
<feature type="domain" description="Cyclic nucleotide-binding" evidence="17">
    <location>
        <begin position="278"/>
        <end position="388"/>
    </location>
</feature>
<evidence type="ECO:0000256" key="3">
    <source>
        <dbReference type="ARBA" id="ARBA00022527"/>
    </source>
</evidence>
<dbReference type="InterPro" id="IPR017441">
    <property type="entry name" value="Protein_kinase_ATP_BS"/>
</dbReference>
<evidence type="ECO:0000256" key="8">
    <source>
        <dbReference type="ARBA" id="ARBA00022840"/>
    </source>
</evidence>
<feature type="domain" description="Cyclic nucleotide-binding" evidence="17">
    <location>
        <begin position="160"/>
        <end position="258"/>
    </location>
</feature>
<evidence type="ECO:0000256" key="15">
    <source>
        <dbReference type="SAM" id="MobiDB-lite"/>
    </source>
</evidence>
<feature type="region of interest" description="Disordered" evidence="15">
    <location>
        <begin position="712"/>
        <end position="739"/>
    </location>
</feature>
<feature type="domain" description="Protein kinase" evidence="16">
    <location>
        <begin position="427"/>
        <end position="688"/>
    </location>
</feature>
<feature type="coiled-coil region" evidence="14">
    <location>
        <begin position="58"/>
        <end position="92"/>
    </location>
</feature>
<comment type="catalytic activity">
    <reaction evidence="11">
        <text>L-seryl-[protein] + ATP = O-phospho-L-seryl-[protein] + ADP + H(+)</text>
        <dbReference type="Rhea" id="RHEA:17989"/>
        <dbReference type="Rhea" id="RHEA-COMP:9863"/>
        <dbReference type="Rhea" id="RHEA-COMP:11604"/>
        <dbReference type="ChEBI" id="CHEBI:15378"/>
        <dbReference type="ChEBI" id="CHEBI:29999"/>
        <dbReference type="ChEBI" id="CHEBI:30616"/>
        <dbReference type="ChEBI" id="CHEBI:83421"/>
        <dbReference type="ChEBI" id="CHEBI:456216"/>
        <dbReference type="EC" id="2.7.11.12"/>
    </reaction>
</comment>
<evidence type="ECO:0000256" key="7">
    <source>
        <dbReference type="ARBA" id="ARBA00022777"/>
    </source>
</evidence>
<keyword evidence="7 12" id="KW-0418">Kinase</keyword>
<feature type="compositionally biased region" description="Basic and acidic residues" evidence="15">
    <location>
        <begin position="134"/>
        <end position="145"/>
    </location>
</feature>
<comment type="catalytic activity">
    <reaction evidence="10 12">
        <text>L-threonyl-[protein] + ATP = O-phospho-L-threonyl-[protein] + ADP + H(+)</text>
        <dbReference type="Rhea" id="RHEA:46608"/>
        <dbReference type="Rhea" id="RHEA-COMP:11060"/>
        <dbReference type="Rhea" id="RHEA-COMP:11605"/>
        <dbReference type="ChEBI" id="CHEBI:15378"/>
        <dbReference type="ChEBI" id="CHEBI:30013"/>
        <dbReference type="ChEBI" id="CHEBI:30616"/>
        <dbReference type="ChEBI" id="CHEBI:61977"/>
        <dbReference type="ChEBI" id="CHEBI:456216"/>
        <dbReference type="EC" id="2.7.11.12"/>
    </reaction>
</comment>
<dbReference type="InterPro" id="IPR000961">
    <property type="entry name" value="AGC-kinase_C"/>
</dbReference>